<dbReference type="PIRSF" id="PIRSF031501">
    <property type="entry name" value="QueT"/>
    <property type="match status" value="1"/>
</dbReference>
<dbReference type="PANTHER" id="PTHR40044:SF1">
    <property type="entry name" value="INTEGRAL MEMBRANE PROTEIN"/>
    <property type="match status" value="1"/>
</dbReference>
<feature type="transmembrane region" description="Helical" evidence="1">
    <location>
        <begin position="39"/>
        <end position="62"/>
    </location>
</feature>
<comment type="caution">
    <text evidence="2">The sequence shown here is derived from an EMBL/GenBank/DDBJ whole genome shotgun (WGS) entry which is preliminary data.</text>
</comment>
<evidence type="ECO:0000313" key="2">
    <source>
        <dbReference type="EMBL" id="RKX65612.1"/>
    </source>
</evidence>
<accession>A0A660S6L1</accession>
<dbReference type="InterPro" id="IPR010387">
    <property type="entry name" value="QueT"/>
</dbReference>
<dbReference type="Pfam" id="PF06177">
    <property type="entry name" value="QueT"/>
    <property type="match status" value="1"/>
</dbReference>
<feature type="transmembrane region" description="Helical" evidence="1">
    <location>
        <begin position="94"/>
        <end position="114"/>
    </location>
</feature>
<reference evidence="2 3" key="1">
    <citation type="submission" date="2018-06" db="EMBL/GenBank/DDBJ databases">
        <title>Extensive metabolic versatility and redundancy in microbially diverse, dynamic hydrothermal sediments.</title>
        <authorList>
            <person name="Dombrowski N."/>
            <person name="Teske A."/>
            <person name="Baker B.J."/>
        </authorList>
    </citation>
    <scope>NUCLEOTIDE SEQUENCE [LARGE SCALE GENOMIC DNA]</scope>
    <source>
        <strain evidence="2">B35_G9</strain>
    </source>
</reference>
<dbReference type="PANTHER" id="PTHR40044">
    <property type="entry name" value="INTEGRAL MEMBRANE PROTEIN-RELATED"/>
    <property type="match status" value="1"/>
</dbReference>
<evidence type="ECO:0000256" key="1">
    <source>
        <dbReference type="SAM" id="Phobius"/>
    </source>
</evidence>
<dbReference type="Proteomes" id="UP000282321">
    <property type="component" value="Unassembled WGS sequence"/>
</dbReference>
<evidence type="ECO:0000313" key="3">
    <source>
        <dbReference type="Proteomes" id="UP000282321"/>
    </source>
</evidence>
<gene>
    <name evidence="2" type="ORF">DRP44_05960</name>
</gene>
<organism evidence="2 3">
    <name type="scientific">candidate division TA06 bacterium</name>
    <dbReference type="NCBI Taxonomy" id="2250710"/>
    <lineage>
        <taxon>Bacteria</taxon>
        <taxon>Bacteria division TA06</taxon>
    </lineage>
</organism>
<feature type="transmembrane region" description="Helical" evidence="1">
    <location>
        <begin position="6"/>
        <end position="27"/>
    </location>
</feature>
<keyword evidence="1" id="KW-0812">Transmembrane</keyword>
<dbReference type="AlphaFoldDB" id="A0A660S6L1"/>
<dbReference type="EMBL" id="QNBC01000081">
    <property type="protein sequence ID" value="RKX65612.1"/>
    <property type="molecule type" value="Genomic_DNA"/>
</dbReference>
<proteinExistence type="predicted"/>
<keyword evidence="1" id="KW-0472">Membrane</keyword>
<protein>
    <submittedName>
        <fullName evidence="2">QueT transporter family protein</fullName>
    </submittedName>
</protein>
<sequence>MVKYLVRASLISALYIALTLIFAPISYGPIQVRISEMLTILPVFDPAAIPGLFIGCMIANIAGGFGPWDIFLGSFITLIAAILSYYIGKKISPILAPISPIILNSLGVSAYLTFLIHTPYLFLVFTIFIGELISAGGLGLFLYWLIKYKIKIKV</sequence>
<keyword evidence="1" id="KW-1133">Transmembrane helix</keyword>
<feature type="transmembrane region" description="Helical" evidence="1">
    <location>
        <begin position="68"/>
        <end position="87"/>
    </location>
</feature>
<name>A0A660S6L1_UNCT6</name>
<feature type="transmembrane region" description="Helical" evidence="1">
    <location>
        <begin position="120"/>
        <end position="146"/>
    </location>
</feature>